<accession>G0S0I1</accession>
<dbReference type="OMA" id="ECLKPGH"/>
<dbReference type="PROSITE" id="PS01359">
    <property type="entry name" value="ZF_PHD_1"/>
    <property type="match status" value="1"/>
</dbReference>
<dbReference type="InterPro" id="IPR019787">
    <property type="entry name" value="Znf_PHD-finger"/>
</dbReference>
<dbReference type="InterPro" id="IPR019786">
    <property type="entry name" value="Zinc_finger_PHD-type_CS"/>
</dbReference>
<feature type="compositionally biased region" description="Basic and acidic residues" evidence="4">
    <location>
        <begin position="530"/>
        <end position="547"/>
    </location>
</feature>
<feature type="compositionally biased region" description="Polar residues" evidence="4">
    <location>
        <begin position="701"/>
        <end position="720"/>
    </location>
</feature>
<dbReference type="GO" id="GO:0006355">
    <property type="term" value="P:regulation of DNA-templated transcription"/>
    <property type="evidence" value="ECO:0007669"/>
    <property type="project" value="InterPro"/>
</dbReference>
<dbReference type="eggNOG" id="ENOG502S8YW">
    <property type="taxonomic scope" value="Eukaryota"/>
</dbReference>
<dbReference type="InterPro" id="IPR028938">
    <property type="entry name" value="Rsf1-like"/>
</dbReference>
<dbReference type="PANTHER" id="PTHR14296:SF3">
    <property type="entry name" value="DIKAR, ISOFORM F"/>
    <property type="match status" value="1"/>
</dbReference>
<dbReference type="EMBL" id="GL988037">
    <property type="protein sequence ID" value="EGS23342.1"/>
    <property type="molecule type" value="Genomic_DNA"/>
</dbReference>
<proteinExistence type="predicted"/>
<feature type="compositionally biased region" description="Low complexity" evidence="4">
    <location>
        <begin position="738"/>
        <end position="754"/>
    </location>
</feature>
<keyword evidence="1" id="KW-0479">Metal-binding</keyword>
<evidence type="ECO:0000313" key="7">
    <source>
        <dbReference type="Proteomes" id="UP000008066"/>
    </source>
</evidence>
<feature type="compositionally biased region" description="Acidic residues" evidence="4">
    <location>
        <begin position="247"/>
        <end position="256"/>
    </location>
</feature>
<evidence type="ECO:0000256" key="1">
    <source>
        <dbReference type="ARBA" id="ARBA00022723"/>
    </source>
</evidence>
<name>G0S0I1_CHATD</name>
<dbReference type="GO" id="GO:0008270">
    <property type="term" value="F:zinc ion binding"/>
    <property type="evidence" value="ECO:0007669"/>
    <property type="project" value="UniProtKB-KW"/>
</dbReference>
<feature type="region of interest" description="Disordered" evidence="4">
    <location>
        <begin position="529"/>
        <end position="622"/>
    </location>
</feature>
<feature type="compositionally biased region" description="Polar residues" evidence="4">
    <location>
        <begin position="755"/>
        <end position="773"/>
    </location>
</feature>
<dbReference type="RefSeq" id="XP_006691533.1">
    <property type="nucleotide sequence ID" value="XM_006691470.1"/>
</dbReference>
<feature type="region of interest" description="Disordered" evidence="4">
    <location>
        <begin position="412"/>
        <end position="431"/>
    </location>
</feature>
<feature type="compositionally biased region" description="Basic and acidic residues" evidence="4">
    <location>
        <begin position="561"/>
        <end position="572"/>
    </location>
</feature>
<keyword evidence="3" id="KW-0862">Zinc</keyword>
<feature type="region of interest" description="Disordered" evidence="4">
    <location>
        <begin position="210"/>
        <end position="269"/>
    </location>
</feature>
<dbReference type="STRING" id="759272.G0S0I1"/>
<reference evidence="6 7" key="1">
    <citation type="journal article" date="2011" name="Cell">
        <title>Insight into structure and assembly of the nuclear pore complex by utilizing the genome of a eukaryotic thermophile.</title>
        <authorList>
            <person name="Amlacher S."/>
            <person name="Sarges P."/>
            <person name="Flemming D."/>
            <person name="van Noort V."/>
            <person name="Kunze R."/>
            <person name="Devos D.P."/>
            <person name="Arumugam M."/>
            <person name="Bork P."/>
            <person name="Hurt E."/>
        </authorList>
    </citation>
    <scope>NUCLEOTIDE SEQUENCE [LARGE SCALE GENOMIC DNA]</scope>
    <source>
        <strain evidence="7">DSM 1495 / CBS 144.50 / IMI 039719</strain>
    </source>
</reference>
<feature type="region of interest" description="Disordered" evidence="4">
    <location>
        <begin position="353"/>
        <end position="373"/>
    </location>
</feature>
<dbReference type="Proteomes" id="UP000008066">
    <property type="component" value="Unassembled WGS sequence"/>
</dbReference>
<dbReference type="OrthoDB" id="303107at2759"/>
<dbReference type="Pfam" id="PF00628">
    <property type="entry name" value="PHD"/>
    <property type="match status" value="1"/>
</dbReference>
<feature type="compositionally biased region" description="Basic residues" evidence="4">
    <location>
        <begin position="220"/>
        <end position="239"/>
    </location>
</feature>
<dbReference type="GeneID" id="18255048"/>
<feature type="compositionally biased region" description="Pro residues" evidence="4">
    <location>
        <begin position="801"/>
        <end position="814"/>
    </location>
</feature>
<keyword evidence="2" id="KW-0863">Zinc-finger</keyword>
<dbReference type="AlphaFoldDB" id="G0S0I1"/>
<dbReference type="KEGG" id="cthr:CTHT_0010100"/>
<dbReference type="InterPro" id="IPR013083">
    <property type="entry name" value="Znf_RING/FYVE/PHD"/>
</dbReference>
<keyword evidence="7" id="KW-1185">Reference proteome</keyword>
<dbReference type="GO" id="GO:0031213">
    <property type="term" value="C:RSF complex"/>
    <property type="evidence" value="ECO:0007669"/>
    <property type="project" value="InterPro"/>
</dbReference>
<dbReference type="InterPro" id="IPR011011">
    <property type="entry name" value="Znf_FYVE_PHD"/>
</dbReference>
<dbReference type="Gene3D" id="3.30.40.10">
    <property type="entry name" value="Zinc/RING finger domain, C3HC4 (zinc finger)"/>
    <property type="match status" value="1"/>
</dbReference>
<feature type="compositionally biased region" description="Polar residues" evidence="4">
    <location>
        <begin position="573"/>
        <end position="616"/>
    </location>
</feature>
<evidence type="ECO:0000259" key="5">
    <source>
        <dbReference type="SMART" id="SM00249"/>
    </source>
</evidence>
<organism evidence="7">
    <name type="scientific">Chaetomium thermophilum (strain DSM 1495 / CBS 144.50 / IMI 039719)</name>
    <name type="common">Thermochaetoides thermophila</name>
    <dbReference type="NCBI Taxonomy" id="759272"/>
    <lineage>
        <taxon>Eukaryota</taxon>
        <taxon>Fungi</taxon>
        <taxon>Dikarya</taxon>
        <taxon>Ascomycota</taxon>
        <taxon>Pezizomycotina</taxon>
        <taxon>Sordariomycetes</taxon>
        <taxon>Sordariomycetidae</taxon>
        <taxon>Sordariales</taxon>
        <taxon>Chaetomiaceae</taxon>
        <taxon>Thermochaetoides</taxon>
    </lineage>
</organism>
<feature type="region of interest" description="Disordered" evidence="4">
    <location>
        <begin position="667"/>
        <end position="832"/>
    </location>
</feature>
<dbReference type="SMART" id="SM00249">
    <property type="entry name" value="PHD"/>
    <property type="match status" value="1"/>
</dbReference>
<evidence type="ECO:0000256" key="2">
    <source>
        <dbReference type="ARBA" id="ARBA00022771"/>
    </source>
</evidence>
<dbReference type="InterPro" id="IPR001965">
    <property type="entry name" value="Znf_PHD"/>
</dbReference>
<evidence type="ECO:0000313" key="6">
    <source>
        <dbReference type="EMBL" id="EGS23342.1"/>
    </source>
</evidence>
<feature type="compositionally biased region" description="Pro residues" evidence="4">
    <location>
        <begin position="823"/>
        <end position="832"/>
    </location>
</feature>
<evidence type="ECO:0000256" key="3">
    <source>
        <dbReference type="ARBA" id="ARBA00022833"/>
    </source>
</evidence>
<feature type="region of interest" description="Disordered" evidence="4">
    <location>
        <begin position="1"/>
        <end position="21"/>
    </location>
</feature>
<gene>
    <name evidence="6" type="ORF">CTHT_0010100</name>
</gene>
<protein>
    <submittedName>
        <fullName evidence="6">PHD zinc finger-like protein</fullName>
    </submittedName>
</protein>
<feature type="domain" description="Zinc finger PHD-type" evidence="5">
    <location>
        <begin position="461"/>
        <end position="509"/>
    </location>
</feature>
<sequence>MPTARKRSAQELDANSAQQPEQPSILQRLRNMWQFANLYQFILLFGSALKLDDNMDIEDFEAECLKPGSMKLQDIGLGLLKFLSSHRGLTYVPKSFSGLLPVAPSPSTSLTCRSHELFDEYTRRQFLAKAPEKNPFGTEETPLRFADFDVFKKIRVLQQMTQLVMMHPERLREKTQEQKDTEQTNWRIEPYGWDRHDRTYYVLDDNRLYRLTEAPPPPPKPKKNTKKARAALRTSKRRRTESGAVSEADDAGDEASEAGAPAAPEDDGLGGMKWECLAVNLAEVRQFLSTIEKTKDPNEKILRDQIQQHLVPILEKQEESKKRKQLQKEKELLALEKLANAKRSSRIASKLEQKRLEEQAREEERKRREEEEARRKAELQRLKMERERDKRIMAREMRLREREARRRLHEEELAQLSEDGKAASSASGRMSERRRLAEIERAKKALEQLEQEEEDWIFDCICGVYGRVDDGTHSVACERCNTWQHSKCLGIKEEEAEREDFHFICSTCRRREEQKRNQLRPRIIKLKVHRDHDPAEPVAKEADKDATELQGSHTKVVGELQSKHPDDFHESSVSRTEQYMPRPSTQEQGTAVPDTQRSAPDSSSMQPSAAKQTGNPFASLYPSLLPPDRQLIRSSAVPLTNNESASRLVSNNQYLGLVGDEAKSTGSALSLGVEGGSGISPSKQPSPLFPSPTKPALPGLASSTGTVPTGSATIGGTISIKTPLPQLAPVPQPRDASPESGSSPLPPSSAGLSPVKQSPPQHQANGTSANSAIGTHHPTASVFPPVAALSPSPRQQILTPPVKPAEPVRLPPPQLSQNMPTPRLVPSPPSQQ</sequence>
<dbReference type="HOGENOM" id="CLU_015602_0_0_1"/>
<dbReference type="PANTHER" id="PTHR14296">
    <property type="entry name" value="REMODELING AND SPACING FACTOR 1"/>
    <property type="match status" value="1"/>
</dbReference>
<evidence type="ECO:0000256" key="4">
    <source>
        <dbReference type="SAM" id="MobiDB-lite"/>
    </source>
</evidence>
<dbReference type="SUPFAM" id="SSF57903">
    <property type="entry name" value="FYVE/PHD zinc finger"/>
    <property type="match status" value="1"/>
</dbReference>